<organism evidence="1">
    <name type="scientific">uncultured Thiotrichaceae bacterium</name>
    <dbReference type="NCBI Taxonomy" id="298394"/>
    <lineage>
        <taxon>Bacteria</taxon>
        <taxon>Pseudomonadati</taxon>
        <taxon>Pseudomonadota</taxon>
        <taxon>Gammaproteobacteria</taxon>
        <taxon>Thiotrichales</taxon>
        <taxon>Thiotrichaceae</taxon>
        <taxon>environmental samples</taxon>
    </lineage>
</organism>
<sequence>MIFRIFVDSHEQQINVPDEILESAGDYFDMLDKDMDNGYQMSRSWVATPDLHQRCQIVSDRILTAMESENKQTATLMAAYILKRVPKAYGMHINLEGDMTQFELETR</sequence>
<protein>
    <submittedName>
        <fullName evidence="1">Uncharacterized protein</fullName>
    </submittedName>
</protein>
<evidence type="ECO:0000313" key="1">
    <source>
        <dbReference type="EMBL" id="CAA6809800.1"/>
    </source>
</evidence>
<reference evidence="1" key="1">
    <citation type="submission" date="2020-01" db="EMBL/GenBank/DDBJ databases">
        <authorList>
            <person name="Meier V. D."/>
            <person name="Meier V D."/>
        </authorList>
    </citation>
    <scope>NUCLEOTIDE SEQUENCE</scope>
    <source>
        <strain evidence="1">HLG_WM_MAG_07</strain>
    </source>
</reference>
<gene>
    <name evidence="1" type="ORF">HELGO_WM13190</name>
</gene>
<name>A0A6S6T2V0_9GAMM</name>
<accession>A0A6S6T2V0</accession>
<dbReference type="AlphaFoldDB" id="A0A6S6T2V0"/>
<proteinExistence type="predicted"/>
<dbReference type="EMBL" id="CACVAY010000040">
    <property type="protein sequence ID" value="CAA6809800.1"/>
    <property type="molecule type" value="Genomic_DNA"/>
</dbReference>